<protein>
    <submittedName>
        <fullName evidence="2">Uncharacterized protein</fullName>
    </submittedName>
</protein>
<comment type="caution">
    <text evidence="2">The sequence shown here is derived from an EMBL/GenBank/DDBJ whole genome shotgun (WGS) entry which is preliminary data.</text>
</comment>
<gene>
    <name evidence="2" type="ORF">TIFTF001_000103</name>
</gene>
<feature type="compositionally biased region" description="Basic and acidic residues" evidence="1">
    <location>
        <begin position="69"/>
        <end position="105"/>
    </location>
</feature>
<feature type="compositionally biased region" description="Polar residues" evidence="1">
    <location>
        <begin position="52"/>
        <end position="68"/>
    </location>
</feature>
<feature type="region of interest" description="Disordered" evidence="1">
    <location>
        <begin position="52"/>
        <end position="115"/>
    </location>
</feature>
<keyword evidence="3" id="KW-1185">Reference proteome</keyword>
<reference evidence="2" key="1">
    <citation type="submission" date="2023-07" db="EMBL/GenBank/DDBJ databases">
        <title>draft genome sequence of fig (Ficus carica).</title>
        <authorList>
            <person name="Takahashi T."/>
            <person name="Nishimura K."/>
        </authorList>
    </citation>
    <scope>NUCLEOTIDE SEQUENCE</scope>
</reference>
<proteinExistence type="predicted"/>
<evidence type="ECO:0000256" key="1">
    <source>
        <dbReference type="SAM" id="MobiDB-lite"/>
    </source>
</evidence>
<dbReference type="EMBL" id="BTGU01000001">
    <property type="protein sequence ID" value="GMN23395.1"/>
    <property type="molecule type" value="Genomic_DNA"/>
</dbReference>
<evidence type="ECO:0000313" key="3">
    <source>
        <dbReference type="Proteomes" id="UP001187192"/>
    </source>
</evidence>
<accession>A0AA88CME2</accession>
<name>A0AA88CME2_FICCA</name>
<sequence>MLSCLPLSPQRQNKNSWETVHPSATVQHVNPKILSLPEERIAAELNKFYNNTVDGHKNNSWKNVQDSTKASDLRNKPERHLVKEVSSRVVPELRRRSDGDVEKGEASSTLDQRLRDDSNGCASVDIGVLGNMFIPSAFLPSTEQTGNGKMDSWSLSDYCSHLLILHLKC</sequence>
<dbReference type="AlphaFoldDB" id="A0AA88CME2"/>
<dbReference type="Proteomes" id="UP001187192">
    <property type="component" value="Unassembled WGS sequence"/>
</dbReference>
<evidence type="ECO:0000313" key="2">
    <source>
        <dbReference type="EMBL" id="GMN23395.1"/>
    </source>
</evidence>
<organism evidence="2 3">
    <name type="scientific">Ficus carica</name>
    <name type="common">Common fig</name>
    <dbReference type="NCBI Taxonomy" id="3494"/>
    <lineage>
        <taxon>Eukaryota</taxon>
        <taxon>Viridiplantae</taxon>
        <taxon>Streptophyta</taxon>
        <taxon>Embryophyta</taxon>
        <taxon>Tracheophyta</taxon>
        <taxon>Spermatophyta</taxon>
        <taxon>Magnoliopsida</taxon>
        <taxon>eudicotyledons</taxon>
        <taxon>Gunneridae</taxon>
        <taxon>Pentapetalae</taxon>
        <taxon>rosids</taxon>
        <taxon>fabids</taxon>
        <taxon>Rosales</taxon>
        <taxon>Moraceae</taxon>
        <taxon>Ficeae</taxon>
        <taxon>Ficus</taxon>
    </lineage>
</organism>